<reference evidence="1 2" key="1">
    <citation type="submission" date="2020-02" db="EMBL/GenBank/DDBJ databases">
        <title>Broccoli isolated Pseudomonas sp.</title>
        <authorList>
            <person name="Fujikawa T."/>
            <person name="Sawada H."/>
        </authorList>
    </citation>
    <scope>NUCLEOTIDE SEQUENCE [LARGE SCALE GENOMIC DNA]</scope>
    <source>
        <strain evidence="1 2">JCM 32154</strain>
    </source>
</reference>
<accession>A0A6I5RPI4</accession>
<dbReference type="EMBL" id="JAAHBT010000077">
    <property type="protein sequence ID" value="NES09833.1"/>
    <property type="molecule type" value="Genomic_DNA"/>
</dbReference>
<evidence type="ECO:0000313" key="2">
    <source>
        <dbReference type="Proteomes" id="UP000471751"/>
    </source>
</evidence>
<sequence length="129" mass="14052">MLANAVEALRQAPDLQVLDVLRQQVVQPLEASTVTHIALEVGVVQPGPVVLFNSVVLGTEQVPGEHWLVEPLAARSLIGETRLQGFSAQLESSLYEPYRQKLASLMAEKRQAFPYTSKVESIHGAVTHG</sequence>
<keyword evidence="2" id="KW-1185">Reference proteome</keyword>
<dbReference type="Proteomes" id="UP000471751">
    <property type="component" value="Unassembled WGS sequence"/>
</dbReference>
<proteinExistence type="predicted"/>
<gene>
    <name evidence="1" type="ORF">G3O07_08940</name>
</gene>
<evidence type="ECO:0000313" key="1">
    <source>
        <dbReference type="EMBL" id="NES09833.1"/>
    </source>
</evidence>
<comment type="caution">
    <text evidence="1">The sequence shown here is derived from an EMBL/GenBank/DDBJ whole genome shotgun (WGS) entry which is preliminary data.</text>
</comment>
<organism evidence="1 2">
    <name type="scientific">Pseudomonas laurentiana</name>
    <dbReference type="NCBI Taxonomy" id="2364649"/>
    <lineage>
        <taxon>Bacteria</taxon>
        <taxon>Pseudomonadati</taxon>
        <taxon>Pseudomonadota</taxon>
        <taxon>Gammaproteobacteria</taxon>
        <taxon>Pseudomonadales</taxon>
        <taxon>Pseudomonadaceae</taxon>
        <taxon>Pseudomonas</taxon>
    </lineage>
</organism>
<dbReference type="AlphaFoldDB" id="A0A6I5RPI4"/>
<protein>
    <submittedName>
        <fullName evidence="1">Uncharacterized protein</fullName>
    </submittedName>
</protein>
<name>A0A6I5RPI4_9PSED</name>